<dbReference type="OMA" id="KFDFFYI"/>
<proteinExistence type="predicted"/>
<dbReference type="PANTHER" id="PTHR35870:SF1">
    <property type="entry name" value="PROTEIN, PUTATIVE (AFU_ORTHOLOGUE AFUA_5G03330)-RELATED"/>
    <property type="match status" value="1"/>
</dbReference>
<dbReference type="VEuPathDB" id="FungiDB:ATEG_08084"/>
<dbReference type="AlphaFoldDB" id="Q0CE00"/>
<dbReference type="InterPro" id="IPR025337">
    <property type="entry name" value="Questin_oxidase-like"/>
</dbReference>
<accession>Q0CE00</accession>
<dbReference type="EMBL" id="CH476605">
    <property type="protein sequence ID" value="EAU31257.1"/>
    <property type="molecule type" value="Genomic_DNA"/>
</dbReference>
<evidence type="ECO:0008006" key="4">
    <source>
        <dbReference type="Google" id="ProtNLM"/>
    </source>
</evidence>
<gene>
    <name evidence="2" type="ORF">ATEG_08084</name>
</gene>
<reference evidence="3" key="1">
    <citation type="submission" date="2005-09" db="EMBL/GenBank/DDBJ databases">
        <title>Annotation of the Aspergillus terreus NIH2624 genome.</title>
        <authorList>
            <person name="Birren B.W."/>
            <person name="Lander E.S."/>
            <person name="Galagan J.E."/>
            <person name="Nusbaum C."/>
            <person name="Devon K."/>
            <person name="Henn M."/>
            <person name="Ma L.-J."/>
            <person name="Jaffe D.B."/>
            <person name="Butler J."/>
            <person name="Alvarez P."/>
            <person name="Gnerre S."/>
            <person name="Grabherr M."/>
            <person name="Kleber M."/>
            <person name="Mauceli E.W."/>
            <person name="Brockman W."/>
            <person name="Rounsley S."/>
            <person name="Young S.K."/>
            <person name="LaButti K."/>
            <person name="Pushparaj V."/>
            <person name="DeCaprio D."/>
            <person name="Crawford M."/>
            <person name="Koehrsen M."/>
            <person name="Engels R."/>
            <person name="Montgomery P."/>
            <person name="Pearson M."/>
            <person name="Howarth C."/>
            <person name="Larson L."/>
            <person name="Luoma S."/>
            <person name="White J."/>
            <person name="Alvarado L."/>
            <person name="Kodira C.D."/>
            <person name="Zeng Q."/>
            <person name="Oleary S."/>
            <person name="Yandava C."/>
            <person name="Denning D.W."/>
            <person name="Nierman W.C."/>
            <person name="Milne T."/>
            <person name="Madden K."/>
        </authorList>
    </citation>
    <scope>NUCLEOTIDE SEQUENCE [LARGE SCALE GENOMIC DNA]</scope>
    <source>
        <strain evidence="3">NIH 2624 / FGSC A1156</strain>
    </source>
</reference>
<keyword evidence="1" id="KW-0560">Oxidoreductase</keyword>
<name>Q0CE00_ASPTN</name>
<organism evidence="2 3">
    <name type="scientific">Aspergillus terreus (strain NIH 2624 / FGSC A1156)</name>
    <dbReference type="NCBI Taxonomy" id="341663"/>
    <lineage>
        <taxon>Eukaryota</taxon>
        <taxon>Fungi</taxon>
        <taxon>Dikarya</taxon>
        <taxon>Ascomycota</taxon>
        <taxon>Pezizomycotina</taxon>
        <taxon>Eurotiomycetes</taxon>
        <taxon>Eurotiomycetidae</taxon>
        <taxon>Eurotiales</taxon>
        <taxon>Aspergillaceae</taxon>
        <taxon>Aspergillus</taxon>
        <taxon>Aspergillus subgen. Circumdati</taxon>
    </lineage>
</organism>
<dbReference type="GeneID" id="4353421"/>
<evidence type="ECO:0000313" key="3">
    <source>
        <dbReference type="Proteomes" id="UP000007963"/>
    </source>
</evidence>
<protein>
    <recommendedName>
        <fullName evidence="4">HypA-like protein</fullName>
    </recommendedName>
</protein>
<dbReference type="GO" id="GO:0016491">
    <property type="term" value="F:oxidoreductase activity"/>
    <property type="evidence" value="ECO:0007669"/>
    <property type="project" value="UniProtKB-KW"/>
</dbReference>
<dbReference type="HOGENOM" id="CLU_019145_2_1_1"/>
<dbReference type="Pfam" id="PF14027">
    <property type="entry name" value="Questin_oxidase"/>
    <property type="match status" value="1"/>
</dbReference>
<dbReference type="OrthoDB" id="10004862at2759"/>
<evidence type="ECO:0000313" key="2">
    <source>
        <dbReference type="EMBL" id="EAU31257.1"/>
    </source>
</evidence>
<evidence type="ECO:0000256" key="1">
    <source>
        <dbReference type="ARBA" id="ARBA00023002"/>
    </source>
</evidence>
<dbReference type="PANTHER" id="PTHR35870">
    <property type="entry name" value="PROTEIN, PUTATIVE (AFU_ORTHOLOGUE AFUA_5G03330)-RELATED"/>
    <property type="match status" value="1"/>
</dbReference>
<dbReference type="STRING" id="341663.Q0CE00"/>
<dbReference type="RefSeq" id="XP_001216705.1">
    <property type="nucleotide sequence ID" value="XM_001216705.1"/>
</dbReference>
<sequence>MGNRRLLRVCLNIMATATRIKLSPSDTGVYSFGVREDSARVASELLQKNMEKHHIYFNDRGFHNHIVHHLLSIYALGATPAQLQDAYDRNKTYQRPAMPADEKVVESLRKDASLEECLGKEENYPNFLAFFQRQIDEKGVESVLNQYLFSGTGIAEQMFVRLFEGLIHPLIHLGFGVEFNQPAIIAEALAQAAVHRDRFGHFFHQAETKAGGIGQPGGTSLPEIVKQIRSCEKLAQSAHWEDPTRIHEGVLIRGLDEMVDFAAKFRVPADSLQMKTAEMISNVVYYFAAAQQPGKQAKFDFFFMHGVNSSLFFPKLMSLPFVDVRYRQRLLEWKGRLDLLLYVGGGAPPVYDAGRPKRPQYAAATDLKAVFAHSVAHPQDDGHLPKLVRALLYGQQVCAPFANDLDLPVKEDDWLKIVNMGESNLQL</sequence>
<dbReference type="Proteomes" id="UP000007963">
    <property type="component" value="Unassembled WGS sequence"/>
</dbReference>
<dbReference type="eggNOG" id="ENOG502S69W">
    <property type="taxonomic scope" value="Eukaryota"/>
</dbReference>